<dbReference type="Pfam" id="PF03663">
    <property type="entry name" value="Glyco_hydro_76"/>
    <property type="match status" value="1"/>
</dbReference>
<dbReference type="GO" id="GO:0016787">
    <property type="term" value="F:hydrolase activity"/>
    <property type="evidence" value="ECO:0007669"/>
    <property type="project" value="UniProtKB-KW"/>
</dbReference>
<organism evidence="1">
    <name type="scientific">human gut metagenome</name>
    <dbReference type="NCBI Taxonomy" id="408170"/>
    <lineage>
        <taxon>unclassified sequences</taxon>
        <taxon>metagenomes</taxon>
        <taxon>organismal metagenomes</taxon>
    </lineage>
</organism>
<gene>
    <name evidence="1" type="ORF">LEA_01245</name>
</gene>
<dbReference type="InterPro" id="IPR053169">
    <property type="entry name" value="MUG_Protein"/>
</dbReference>
<dbReference type="EMBL" id="AJWY01000874">
    <property type="protein sequence ID" value="EKC80568.1"/>
    <property type="molecule type" value="Genomic_DNA"/>
</dbReference>
<dbReference type="AlphaFoldDB" id="K1UEU6"/>
<feature type="non-terminal residue" evidence="1">
    <location>
        <position position="1"/>
    </location>
</feature>
<dbReference type="PANTHER" id="PTHR47791:SF4">
    <property type="entry name" value="(PUTATIVE SECRETED PROTEIN)-RELATED"/>
    <property type="match status" value="1"/>
</dbReference>
<sequence length="248" mass="28560">PLVWLHEIYKDRNDEITYLYIDTDRSRKTKTVRKSDYYLDFAERVYAWQKNHLRRDDGVYADMMHNPGTPLNPGDKDLGEGVQLELIDGVYYRKHANMAGYTGEAYSYNSGTMISGAADLYRATQQQVYLDDLKELSDDTFAYFAKKDATVAGYYTYAFTGNNNWFNGVLMRGWADAYACYPEKTAEYLDTFQKNLDYAYDNFLYDSMLPVNLLVGWSRDQGHNAVAALFTFAYAAEYAVLAAYEAEK</sequence>
<reference evidence="1" key="1">
    <citation type="journal article" date="2013" name="Environ. Microbiol.">
        <title>Microbiota from the distal guts of lean and obese adolescents exhibit partial functional redundancy besides clear differences in community structure.</title>
        <authorList>
            <person name="Ferrer M."/>
            <person name="Ruiz A."/>
            <person name="Lanza F."/>
            <person name="Haange S.B."/>
            <person name="Oberbach A."/>
            <person name="Till H."/>
            <person name="Bargiela R."/>
            <person name="Campoy C."/>
            <person name="Segura M.T."/>
            <person name="Richter M."/>
            <person name="von Bergen M."/>
            <person name="Seifert J."/>
            <person name="Suarez A."/>
        </authorList>
    </citation>
    <scope>NUCLEOTIDE SEQUENCE</scope>
</reference>
<dbReference type="Gene3D" id="1.50.10.20">
    <property type="match status" value="1"/>
</dbReference>
<dbReference type="InterPro" id="IPR005198">
    <property type="entry name" value="Glyco_hydro_76"/>
</dbReference>
<accession>K1UEU6</accession>
<comment type="caution">
    <text evidence="1">The sequence shown here is derived from an EMBL/GenBank/DDBJ whole genome shotgun (WGS) entry which is preliminary data.</text>
</comment>
<protein>
    <submittedName>
        <fullName evidence="1">Glycosylhydrolase</fullName>
    </submittedName>
</protein>
<evidence type="ECO:0000313" key="1">
    <source>
        <dbReference type="EMBL" id="EKC80568.1"/>
    </source>
</evidence>
<dbReference type="InterPro" id="IPR008928">
    <property type="entry name" value="6-hairpin_glycosidase_sf"/>
</dbReference>
<keyword evidence="1" id="KW-0378">Hydrolase</keyword>
<name>K1UEU6_9ZZZZ</name>
<dbReference type="GO" id="GO:0005975">
    <property type="term" value="P:carbohydrate metabolic process"/>
    <property type="evidence" value="ECO:0007669"/>
    <property type="project" value="InterPro"/>
</dbReference>
<proteinExistence type="predicted"/>
<dbReference type="SUPFAM" id="SSF48208">
    <property type="entry name" value="Six-hairpin glycosidases"/>
    <property type="match status" value="1"/>
</dbReference>
<dbReference type="PANTHER" id="PTHR47791">
    <property type="entry name" value="MEIOTICALLY UP-REGULATED GENE 191 PROTEIN"/>
    <property type="match status" value="1"/>
</dbReference>